<feature type="compositionally biased region" description="Low complexity" evidence="1">
    <location>
        <begin position="383"/>
        <end position="403"/>
    </location>
</feature>
<dbReference type="InterPro" id="IPR006816">
    <property type="entry name" value="ELMO_dom"/>
</dbReference>
<evidence type="ECO:0000313" key="4">
    <source>
        <dbReference type="Proteomes" id="UP000018050"/>
    </source>
</evidence>
<dbReference type="PANTHER" id="PTHR12771:SF56">
    <property type="entry name" value="CED-12"/>
    <property type="match status" value="1"/>
</dbReference>
<dbReference type="Proteomes" id="UP000018050">
    <property type="component" value="Unassembled WGS sequence"/>
</dbReference>
<dbReference type="OrthoDB" id="67155at2759"/>
<proteinExistence type="predicted"/>
<feature type="domain" description="ELMO" evidence="2">
    <location>
        <begin position="98"/>
        <end position="160"/>
    </location>
</feature>
<organism evidence="3 4">
    <name type="scientific">Eimeria acervulina</name>
    <name type="common">Coccidian parasite</name>
    <dbReference type="NCBI Taxonomy" id="5801"/>
    <lineage>
        <taxon>Eukaryota</taxon>
        <taxon>Sar</taxon>
        <taxon>Alveolata</taxon>
        <taxon>Apicomplexa</taxon>
        <taxon>Conoidasida</taxon>
        <taxon>Coccidia</taxon>
        <taxon>Eucoccidiorida</taxon>
        <taxon>Eimeriorina</taxon>
        <taxon>Eimeriidae</taxon>
        <taxon>Eimeria</taxon>
    </lineage>
</organism>
<name>U6GK14_EIMAC</name>
<feature type="region of interest" description="Disordered" evidence="1">
    <location>
        <begin position="196"/>
        <end position="232"/>
    </location>
</feature>
<dbReference type="RefSeq" id="XP_013250318.1">
    <property type="nucleotide sequence ID" value="XM_013394864.1"/>
</dbReference>
<evidence type="ECO:0000256" key="1">
    <source>
        <dbReference type="SAM" id="MobiDB-lite"/>
    </source>
</evidence>
<keyword evidence="4" id="KW-1185">Reference proteome</keyword>
<reference evidence="3" key="1">
    <citation type="submission" date="2013-10" db="EMBL/GenBank/DDBJ databases">
        <title>Genomic analysis of the causative agents of coccidiosis in chickens.</title>
        <authorList>
            <person name="Reid A.J."/>
            <person name="Blake D."/>
            <person name="Billington K."/>
            <person name="Browne H."/>
            <person name="Dunn M."/>
            <person name="Hung S."/>
            <person name="Kawahara F."/>
            <person name="Miranda-Saavedra D."/>
            <person name="Mourier T."/>
            <person name="Nagra H."/>
            <person name="Otto T.D."/>
            <person name="Rawlings N."/>
            <person name="Sanchez A."/>
            <person name="Sanders M."/>
            <person name="Subramaniam C."/>
            <person name="Tay Y."/>
            <person name="Dear P."/>
            <person name="Doerig C."/>
            <person name="Gruber A."/>
            <person name="Parkinson J."/>
            <person name="Shirley M."/>
            <person name="Wan K.L."/>
            <person name="Berriman M."/>
            <person name="Tomley F."/>
            <person name="Pain A."/>
        </authorList>
    </citation>
    <scope>NUCLEOTIDE SEQUENCE [LARGE SCALE GENOMIC DNA]</scope>
    <source>
        <strain evidence="3">Houghton</strain>
    </source>
</reference>
<dbReference type="AlphaFoldDB" id="U6GK14"/>
<evidence type="ECO:0000313" key="3">
    <source>
        <dbReference type="EMBL" id="CDI79618.1"/>
    </source>
</evidence>
<feature type="region of interest" description="Disordered" evidence="1">
    <location>
        <begin position="313"/>
        <end position="431"/>
    </location>
</feature>
<dbReference type="EMBL" id="HG671051">
    <property type="protein sequence ID" value="CDI79618.1"/>
    <property type="molecule type" value="Genomic_DNA"/>
</dbReference>
<accession>U6GK14</accession>
<evidence type="ECO:0000259" key="2">
    <source>
        <dbReference type="Pfam" id="PF04727"/>
    </source>
</evidence>
<sequence length="479" mass="51991">MTFEEKLLLQQLGRLASTPYDKDNKNHEQRLLQKSAKKKTLVGERLASSGSPVLYLSLVLFLSLFVVSSSGFCLCVLSPLIITTYSLYVLTLCLSPSQSADPRRDFRGGGLLALENLCFFRLRYPVQFESFSRKSYEAGFPMAAAFINVTHMLTAYLRLTAPSGLGGGELQAPRRAVRSFLRLCLSAAAAEEETEEYFPPEATALRPSIPGPSRSNGSLRPPSGLSLPPGRRLRRRASFSKHATASMEVGRVTERRALTVFGHLFACACIRLDYELAVRGAWQHEGKDPPLQSPRHVLSHLPNHRRLQQVSLQASRGLSRALQQHRHGGRETVPASEKAVASNGEDSRPLHASGESLLTPQEGKVGAHGLSTRSLLAPDDTISSPTSGMGSGGTSPRSSGGQSYPQPHQGLPGPASIPGELQQQRPCAEEPPDNLLHRRAQLCFGEALKEVRNAVDAVLCDGAVETVSDLQAICRGCWS</sequence>
<reference evidence="3" key="2">
    <citation type="submission" date="2013-10" db="EMBL/GenBank/DDBJ databases">
        <authorList>
            <person name="Aslett M."/>
        </authorList>
    </citation>
    <scope>NUCLEOTIDE SEQUENCE [LARGE SCALE GENOMIC DNA]</scope>
    <source>
        <strain evidence="3">Houghton</strain>
    </source>
</reference>
<feature type="compositionally biased region" description="Low complexity" evidence="1">
    <location>
        <begin position="217"/>
        <end position="230"/>
    </location>
</feature>
<dbReference type="Pfam" id="PF04727">
    <property type="entry name" value="ELMO_CED12"/>
    <property type="match status" value="1"/>
</dbReference>
<dbReference type="InterPro" id="IPR050868">
    <property type="entry name" value="ELMO_domain-containing"/>
</dbReference>
<dbReference type="PANTHER" id="PTHR12771">
    <property type="entry name" value="ENGULFMENT AND CELL MOTILITY"/>
    <property type="match status" value="1"/>
</dbReference>
<dbReference type="OMA" id="QRGSTIF"/>
<dbReference type="VEuPathDB" id="ToxoDB:EAH_00011430"/>
<protein>
    <submittedName>
        <fullName evidence="3">ELMO/CED-12 family domain-containing protein, putative</fullName>
    </submittedName>
</protein>
<dbReference type="GeneID" id="25269213"/>
<gene>
    <name evidence="3" type="ORF">EAH_00011430</name>
</gene>